<dbReference type="PANTHER" id="PTHR43464">
    <property type="entry name" value="METHYLTRANSFERASE"/>
    <property type="match status" value="1"/>
</dbReference>
<dbReference type="InterPro" id="IPR013217">
    <property type="entry name" value="Methyltransf_12"/>
</dbReference>
<dbReference type="Proteomes" id="UP000672602">
    <property type="component" value="Unassembled WGS sequence"/>
</dbReference>
<comment type="caution">
    <text evidence="3">The sequence shown here is derived from an EMBL/GenBank/DDBJ whole genome shotgun (WGS) entry which is preliminary data.</text>
</comment>
<dbReference type="GO" id="GO:0008168">
    <property type="term" value="F:methyltransferase activity"/>
    <property type="evidence" value="ECO:0007669"/>
    <property type="project" value="UniProtKB-KW"/>
</dbReference>
<keyword evidence="3" id="KW-0489">Methyltransferase</keyword>
<protein>
    <submittedName>
        <fullName evidence="3">Class I SAM-dependent methyltransferase</fullName>
    </submittedName>
</protein>
<dbReference type="SUPFAM" id="SSF53335">
    <property type="entry name" value="S-adenosyl-L-methionine-dependent methyltransferases"/>
    <property type="match status" value="1"/>
</dbReference>
<reference evidence="3" key="1">
    <citation type="submission" date="2021-04" db="EMBL/GenBank/DDBJ databases">
        <authorList>
            <person name="Zhang D.-C."/>
        </authorList>
    </citation>
    <scope>NUCLEOTIDE SEQUENCE</scope>
    <source>
        <strain evidence="3">CGMCC 1.15697</strain>
    </source>
</reference>
<dbReference type="PANTHER" id="PTHR43464:SF91">
    <property type="entry name" value="SLL0487 PROTEIN"/>
    <property type="match status" value="1"/>
</dbReference>
<dbReference type="CDD" id="cd02440">
    <property type="entry name" value="AdoMet_MTases"/>
    <property type="match status" value="1"/>
</dbReference>
<keyword evidence="4" id="KW-1185">Reference proteome</keyword>
<feature type="coiled-coil region" evidence="1">
    <location>
        <begin position="91"/>
        <end position="118"/>
    </location>
</feature>
<dbReference type="Pfam" id="PF08242">
    <property type="entry name" value="Methyltransf_12"/>
    <property type="match status" value="1"/>
</dbReference>
<keyword evidence="1" id="KW-0175">Coiled coil</keyword>
<name>A0A8J7SPH4_9PROT</name>
<gene>
    <name evidence="3" type="ORF">KAJ83_16555</name>
</gene>
<accession>A0A8J7SPH4</accession>
<evidence type="ECO:0000256" key="1">
    <source>
        <dbReference type="SAM" id="Coils"/>
    </source>
</evidence>
<evidence type="ECO:0000313" key="4">
    <source>
        <dbReference type="Proteomes" id="UP000672602"/>
    </source>
</evidence>
<dbReference type="EMBL" id="JAGMWN010000009">
    <property type="protein sequence ID" value="MBP5858633.1"/>
    <property type="molecule type" value="Genomic_DNA"/>
</dbReference>
<proteinExistence type="predicted"/>
<sequence>MTQSDDPLDALRRQYEALPYPDRDPAEEARRLVTGSPSHWPEVVHHLFAGRPPGGTLRILVAGCGTGDALTMLAQQTADAGLDVEITALDLSEASIAIARARIEARGLEARVRFMRRSLLEAPEIAAAEGGFDYIDCCGVLHHLSEPSAGFRALAEALKPRGGLGLMVYGEFGRTGVYEMQEALRALIPGDAAPVDRAAAARAVLDHLPETNRLRCNPLIKDHLDSDAGLFDLLLHSSDRAYRADTLMAEMEGAGLRHVCWIDPLRYDPALYLPEGQARDRAAALPPAGRAALAEALAGNMRKHIAYAVRADRPDDPRARMTPEAVPVFRDAATMRTFHAMPEGAPSLPITIDGLSLHLPLPGEAAPLLRAIDGKRGLEKIRKQLPDRPDKATFKRRFEAVFQPLNGFSKLFLRR</sequence>
<dbReference type="GO" id="GO:0032259">
    <property type="term" value="P:methylation"/>
    <property type="evidence" value="ECO:0007669"/>
    <property type="project" value="UniProtKB-KW"/>
</dbReference>
<feature type="domain" description="Methyltransferase type 12" evidence="2">
    <location>
        <begin position="61"/>
        <end position="163"/>
    </location>
</feature>
<evidence type="ECO:0000259" key="2">
    <source>
        <dbReference type="Pfam" id="PF08242"/>
    </source>
</evidence>
<dbReference type="RefSeq" id="WP_210683221.1">
    <property type="nucleotide sequence ID" value="NZ_JAGMWN010000009.1"/>
</dbReference>
<dbReference type="Gene3D" id="3.40.50.150">
    <property type="entry name" value="Vaccinia Virus protein VP39"/>
    <property type="match status" value="1"/>
</dbReference>
<organism evidence="3 4">
    <name type="scientific">Marivibrio halodurans</name>
    <dbReference type="NCBI Taxonomy" id="2039722"/>
    <lineage>
        <taxon>Bacteria</taxon>
        <taxon>Pseudomonadati</taxon>
        <taxon>Pseudomonadota</taxon>
        <taxon>Alphaproteobacteria</taxon>
        <taxon>Rhodospirillales</taxon>
        <taxon>Rhodospirillaceae</taxon>
        <taxon>Marivibrio</taxon>
    </lineage>
</organism>
<evidence type="ECO:0000313" key="3">
    <source>
        <dbReference type="EMBL" id="MBP5858633.1"/>
    </source>
</evidence>
<keyword evidence="3" id="KW-0808">Transferase</keyword>
<dbReference type="AlphaFoldDB" id="A0A8J7SPH4"/>
<dbReference type="InterPro" id="IPR029063">
    <property type="entry name" value="SAM-dependent_MTases_sf"/>
</dbReference>